<dbReference type="AlphaFoldDB" id="A0A0R3R8S6"/>
<sequence>LFLLILQFEACPNGRVSLYGSYWNLAGNASSSSTSGLPVGNRQSPFSQYSTQQVFLNYLIFGNQGITSGILVAACKHVTEAAERSF</sequence>
<reference evidence="1" key="1">
    <citation type="submission" date="2017-02" db="UniProtKB">
        <authorList>
            <consortium name="WormBaseParasite"/>
        </authorList>
    </citation>
    <scope>IDENTIFICATION</scope>
</reference>
<name>A0A0R3R8S6_9BILA</name>
<evidence type="ECO:0000313" key="1">
    <source>
        <dbReference type="WBParaSite" id="BTMF_0001643201-mRNA-1"/>
    </source>
</evidence>
<protein>
    <submittedName>
        <fullName evidence="1">Dirigent protein</fullName>
    </submittedName>
</protein>
<dbReference type="WBParaSite" id="BTMF_0001643201-mRNA-1">
    <property type="protein sequence ID" value="BTMF_0001643201-mRNA-1"/>
    <property type="gene ID" value="BTMF_0001643201"/>
</dbReference>
<proteinExistence type="predicted"/>
<accession>A0A0R3R8S6</accession>
<organism evidence="1">
    <name type="scientific">Brugia timori</name>
    <dbReference type="NCBI Taxonomy" id="42155"/>
    <lineage>
        <taxon>Eukaryota</taxon>
        <taxon>Metazoa</taxon>
        <taxon>Ecdysozoa</taxon>
        <taxon>Nematoda</taxon>
        <taxon>Chromadorea</taxon>
        <taxon>Rhabditida</taxon>
        <taxon>Spirurina</taxon>
        <taxon>Spiruromorpha</taxon>
        <taxon>Filarioidea</taxon>
        <taxon>Onchocercidae</taxon>
        <taxon>Brugia</taxon>
    </lineage>
</organism>